<organism evidence="1 2">
    <name type="scientific">Eumeta variegata</name>
    <name type="common">Bagworm moth</name>
    <name type="synonym">Eumeta japonica</name>
    <dbReference type="NCBI Taxonomy" id="151549"/>
    <lineage>
        <taxon>Eukaryota</taxon>
        <taxon>Metazoa</taxon>
        <taxon>Ecdysozoa</taxon>
        <taxon>Arthropoda</taxon>
        <taxon>Hexapoda</taxon>
        <taxon>Insecta</taxon>
        <taxon>Pterygota</taxon>
        <taxon>Neoptera</taxon>
        <taxon>Endopterygota</taxon>
        <taxon>Lepidoptera</taxon>
        <taxon>Glossata</taxon>
        <taxon>Ditrysia</taxon>
        <taxon>Tineoidea</taxon>
        <taxon>Psychidae</taxon>
        <taxon>Oiketicinae</taxon>
        <taxon>Eumeta</taxon>
    </lineage>
</organism>
<evidence type="ECO:0000313" key="1">
    <source>
        <dbReference type="EMBL" id="GBP53099.1"/>
    </source>
</evidence>
<comment type="caution">
    <text evidence="1">The sequence shown here is derived from an EMBL/GenBank/DDBJ whole genome shotgun (WGS) entry which is preliminary data.</text>
</comment>
<dbReference type="AlphaFoldDB" id="A0A4C1WS08"/>
<keyword evidence="2" id="KW-1185">Reference proteome</keyword>
<name>A0A4C1WS08_EUMVA</name>
<dbReference type="Proteomes" id="UP000299102">
    <property type="component" value="Unassembled WGS sequence"/>
</dbReference>
<gene>
    <name evidence="1" type="ORF">EVAR_43385_1</name>
</gene>
<dbReference type="EMBL" id="BGZK01000615">
    <property type="protein sequence ID" value="GBP53099.1"/>
    <property type="molecule type" value="Genomic_DNA"/>
</dbReference>
<sequence length="85" mass="9082">MPKLDRICRNYGSASDQTVSGSIVTTTGLHTPCLEEQCQTVGRGCFTALVTMVLNSPHPHHRIRVQSLECSLKPSVQRGGSGTGS</sequence>
<reference evidence="1 2" key="1">
    <citation type="journal article" date="2019" name="Commun. Biol.">
        <title>The bagworm genome reveals a unique fibroin gene that provides high tensile strength.</title>
        <authorList>
            <person name="Kono N."/>
            <person name="Nakamura H."/>
            <person name="Ohtoshi R."/>
            <person name="Tomita M."/>
            <person name="Numata K."/>
            <person name="Arakawa K."/>
        </authorList>
    </citation>
    <scope>NUCLEOTIDE SEQUENCE [LARGE SCALE GENOMIC DNA]</scope>
</reference>
<protein>
    <submittedName>
        <fullName evidence="1">Uncharacterized protein</fullName>
    </submittedName>
</protein>
<evidence type="ECO:0000313" key="2">
    <source>
        <dbReference type="Proteomes" id="UP000299102"/>
    </source>
</evidence>
<accession>A0A4C1WS08</accession>
<proteinExistence type="predicted"/>